<dbReference type="InterPro" id="IPR001296">
    <property type="entry name" value="Glyco_trans_1"/>
</dbReference>
<dbReference type="GO" id="GO:0016757">
    <property type="term" value="F:glycosyltransferase activity"/>
    <property type="evidence" value="ECO:0007669"/>
    <property type="project" value="InterPro"/>
</dbReference>
<evidence type="ECO:0000259" key="1">
    <source>
        <dbReference type="Pfam" id="PF00534"/>
    </source>
</evidence>
<comment type="caution">
    <text evidence="3">The sequence shown here is derived from an EMBL/GenBank/DDBJ whole genome shotgun (WGS) entry which is preliminary data.</text>
</comment>
<dbReference type="AlphaFoldDB" id="A0A3A6PWL2"/>
<dbReference type="CDD" id="cd03801">
    <property type="entry name" value="GT4_PimA-like"/>
    <property type="match status" value="1"/>
</dbReference>
<dbReference type="Pfam" id="PF13439">
    <property type="entry name" value="Glyco_transf_4"/>
    <property type="match status" value="1"/>
</dbReference>
<protein>
    <submittedName>
        <fullName evidence="3">Glycosyltransferase family 1 protein</fullName>
    </submittedName>
</protein>
<sequence length="368" mass="40520">MVTPRYPPVSSGGGEQSTKLLSTQLLTQERIDSVTVFAFDGTETTVQNDVTVQRLGRVSPFVTELQNLSVARKLRGRLAEFDVIHAYNMELHPVVGYLSTREGVPSVGTLNSYQFFPSSVTNTSADGLEWLYERIGLPTTGHLMRLSMMQMDAFIALSEAIRNIYTNNGFDADRIEHIPNMIDPDFSVPEGGVAEGIQLLYVGSLTENKGVRYLIEAVSLLSDQYRLRIVGDGDRMDDLRALAERCGVADRTTFSGQIPYEQVGQAYADADVFVHPGIWPEPLNRTMFEAMQAGLPVVCTDIGGPPEVIQDKELLCTPGDPEALAAAIKRVEKNSADIGERNKKQVFDNYAPSVVAPQIVDLYEQLLA</sequence>
<gene>
    <name evidence="3" type="ORF">DP106_13455</name>
</gene>
<evidence type="ECO:0000313" key="3">
    <source>
        <dbReference type="EMBL" id="RJX47981.1"/>
    </source>
</evidence>
<evidence type="ECO:0000313" key="4">
    <source>
        <dbReference type="Proteomes" id="UP000281564"/>
    </source>
</evidence>
<dbReference type="PANTHER" id="PTHR45947">
    <property type="entry name" value="SULFOQUINOVOSYL TRANSFERASE SQD2"/>
    <property type="match status" value="1"/>
</dbReference>
<reference evidence="3 4" key="1">
    <citation type="submission" date="2018-06" db="EMBL/GenBank/DDBJ databases">
        <title>Halonotius sp. F13-13 a new haloarchaeeon isolated from a solar saltern from Isla Cristina, Huelva, Spain.</title>
        <authorList>
            <person name="Duran-Viseras A."/>
            <person name="Sanchez-Porro C."/>
            <person name="Ventosa A."/>
        </authorList>
    </citation>
    <scope>NUCLEOTIDE SEQUENCE [LARGE SCALE GENOMIC DNA]</scope>
    <source>
        <strain evidence="3 4">CECT 7525</strain>
    </source>
</reference>
<dbReference type="Pfam" id="PF00534">
    <property type="entry name" value="Glycos_transf_1"/>
    <property type="match status" value="1"/>
</dbReference>
<dbReference type="InterPro" id="IPR050194">
    <property type="entry name" value="Glycosyltransferase_grp1"/>
</dbReference>
<dbReference type="PANTHER" id="PTHR45947:SF3">
    <property type="entry name" value="SULFOQUINOVOSYL TRANSFERASE SQD2"/>
    <property type="match status" value="1"/>
</dbReference>
<keyword evidence="4" id="KW-1185">Reference proteome</keyword>
<dbReference type="Proteomes" id="UP000281564">
    <property type="component" value="Unassembled WGS sequence"/>
</dbReference>
<evidence type="ECO:0000259" key="2">
    <source>
        <dbReference type="Pfam" id="PF13439"/>
    </source>
</evidence>
<keyword evidence="3" id="KW-0808">Transferase</keyword>
<organism evidence="3 4">
    <name type="scientific">Halonotius pteroides</name>
    <dbReference type="NCBI Taxonomy" id="268735"/>
    <lineage>
        <taxon>Archaea</taxon>
        <taxon>Methanobacteriati</taxon>
        <taxon>Methanobacteriota</taxon>
        <taxon>Stenosarchaea group</taxon>
        <taxon>Halobacteria</taxon>
        <taxon>Halobacteriales</taxon>
        <taxon>Haloferacaceae</taxon>
        <taxon>Halonotius</taxon>
    </lineage>
</organism>
<feature type="domain" description="Glycosyl transferase family 1" evidence="1">
    <location>
        <begin position="197"/>
        <end position="343"/>
    </location>
</feature>
<name>A0A3A6PWL2_9EURY</name>
<proteinExistence type="predicted"/>
<feature type="domain" description="Glycosyltransferase subfamily 4-like N-terminal" evidence="2">
    <location>
        <begin position="12"/>
        <end position="185"/>
    </location>
</feature>
<dbReference type="EMBL" id="QMDW01000028">
    <property type="protein sequence ID" value="RJX47981.1"/>
    <property type="molecule type" value="Genomic_DNA"/>
</dbReference>
<dbReference type="InterPro" id="IPR028098">
    <property type="entry name" value="Glyco_trans_4-like_N"/>
</dbReference>
<accession>A0A3A6PWL2</accession>
<dbReference type="Gene3D" id="3.40.50.2000">
    <property type="entry name" value="Glycogen Phosphorylase B"/>
    <property type="match status" value="2"/>
</dbReference>
<dbReference type="SUPFAM" id="SSF53756">
    <property type="entry name" value="UDP-Glycosyltransferase/glycogen phosphorylase"/>
    <property type="match status" value="1"/>
</dbReference>